<gene>
    <name evidence="2" type="ORF">R3Q59_40795</name>
</gene>
<dbReference type="SUPFAM" id="SSF51905">
    <property type="entry name" value="FAD/NAD(P)-binding domain"/>
    <property type="match status" value="1"/>
</dbReference>
<evidence type="ECO:0000313" key="2">
    <source>
        <dbReference type="EMBL" id="MDV6286818.1"/>
    </source>
</evidence>
<evidence type="ECO:0000313" key="3">
    <source>
        <dbReference type="Proteomes" id="UP001185737"/>
    </source>
</evidence>
<dbReference type="PANTHER" id="PTHR43539:SF91">
    <property type="entry name" value="FAD-DEPENDENT URATE HYDROXYLASE"/>
    <property type="match status" value="1"/>
</dbReference>
<dbReference type="PRINTS" id="PR00368">
    <property type="entry name" value="FADPNR"/>
</dbReference>
<dbReference type="InterPro" id="IPR050982">
    <property type="entry name" value="Auxin_biosynth/cation_transpt"/>
</dbReference>
<dbReference type="Pfam" id="PF13738">
    <property type="entry name" value="Pyr_redox_3"/>
    <property type="match status" value="1"/>
</dbReference>
<keyword evidence="3" id="KW-1185">Reference proteome</keyword>
<dbReference type="InterPro" id="IPR036188">
    <property type="entry name" value="FAD/NAD-bd_sf"/>
</dbReference>
<dbReference type="RefSeq" id="WP_317571800.1">
    <property type="nucleotide sequence ID" value="NZ_JAWLKA010000047.1"/>
</dbReference>
<name>A0ABU4CTL4_RHOJO</name>
<dbReference type="EMBL" id="JAWLKA010000047">
    <property type="protein sequence ID" value="MDV6286818.1"/>
    <property type="molecule type" value="Genomic_DNA"/>
</dbReference>
<dbReference type="EC" id="1.14.13.-" evidence="2"/>
<dbReference type="GO" id="GO:0016491">
    <property type="term" value="F:oxidoreductase activity"/>
    <property type="evidence" value="ECO:0007669"/>
    <property type="project" value="UniProtKB-KW"/>
</dbReference>
<evidence type="ECO:0000256" key="1">
    <source>
        <dbReference type="ARBA" id="ARBA00023002"/>
    </source>
</evidence>
<dbReference type="Gene3D" id="3.50.50.60">
    <property type="entry name" value="FAD/NAD(P)-binding domain"/>
    <property type="match status" value="1"/>
</dbReference>
<sequence length="451" mass="48242">MTLPHDAAAQESLRLLGYDTANLIAPLDETTHDVAIVGGGQSGVAIAYALRRAGVTNVTVIDAEEDESALAWRARARMRTLRTPKTVSGPELGNPALTFSAWYDGVRGAGAFDAIDRIATSDWADYLTWFQRQVDVSVRRGVRVTDIKPAGAGRLRLHLASAEKEWTEDARKIVLATGVSGTGTPNIPHILSTLPRQLYAHTADAIDFSALRGRNVAVLGAASSAFDAAATALESGAAEVHVYSRRPELVVAPPTGARPNPLVQDVFHLADDSERWRQNVAKRASVPPESVERAAAFPNYHLHIAAEWTSASERNRQVVVAADGTRSFDFVIAGTGYQQDPATRPELATIAPFVARWSDVYTPAEGLASKLLGSAPYLGSGYEFTEKIPGTAPWLADLHVFSIGAGNSFGRPVGDIPSLRIGVPRLADAIARDLVLADLHRARSVPAGAER</sequence>
<protein>
    <submittedName>
        <fullName evidence="2">NAD(P)/FAD-dependent oxidoreductase</fullName>
        <ecNumber evidence="2">1.14.13.-</ecNumber>
    </submittedName>
</protein>
<dbReference type="PRINTS" id="PR00411">
    <property type="entry name" value="PNDRDTASEI"/>
</dbReference>
<comment type="caution">
    <text evidence="2">The sequence shown here is derived from an EMBL/GenBank/DDBJ whole genome shotgun (WGS) entry which is preliminary data.</text>
</comment>
<dbReference type="PANTHER" id="PTHR43539">
    <property type="entry name" value="FLAVIN-BINDING MONOOXYGENASE-LIKE PROTEIN (AFU_ORTHOLOGUE AFUA_4G09220)"/>
    <property type="match status" value="1"/>
</dbReference>
<organism evidence="2 3">
    <name type="scientific">Rhodococcus jostii</name>
    <dbReference type="NCBI Taxonomy" id="132919"/>
    <lineage>
        <taxon>Bacteria</taxon>
        <taxon>Bacillati</taxon>
        <taxon>Actinomycetota</taxon>
        <taxon>Actinomycetes</taxon>
        <taxon>Mycobacteriales</taxon>
        <taxon>Nocardiaceae</taxon>
        <taxon>Rhodococcus</taxon>
    </lineage>
</organism>
<accession>A0ABU4CTL4</accession>
<dbReference type="SUPFAM" id="SSF51735">
    <property type="entry name" value="NAD(P)-binding Rossmann-fold domains"/>
    <property type="match status" value="1"/>
</dbReference>
<dbReference type="InterPro" id="IPR036291">
    <property type="entry name" value="NAD(P)-bd_dom_sf"/>
</dbReference>
<proteinExistence type="predicted"/>
<dbReference type="Proteomes" id="UP001185737">
    <property type="component" value="Unassembled WGS sequence"/>
</dbReference>
<reference evidence="2 3" key="1">
    <citation type="submission" date="2023-10" db="EMBL/GenBank/DDBJ databases">
        <title>Development of a sustainable strategy for remediation of hydrocarbon-contaminated territories based on the waste exchange concept.</title>
        <authorList>
            <person name="Krivoruchko A."/>
        </authorList>
    </citation>
    <scope>NUCLEOTIDE SEQUENCE [LARGE SCALE GENOMIC DNA]</scope>
    <source>
        <strain evidence="2 3">IEGM 60</strain>
    </source>
</reference>
<keyword evidence="1 2" id="KW-0560">Oxidoreductase</keyword>